<keyword evidence="1" id="KW-0805">Transcription regulation</keyword>
<accession>U7V9L5</accession>
<dbReference type="RefSeq" id="WP_023051473.1">
    <property type="nucleotide sequence ID" value="NZ_KI518225.1"/>
</dbReference>
<protein>
    <recommendedName>
        <fullName evidence="4">HTH araC/xylS-type domain-containing protein</fullName>
    </recommendedName>
</protein>
<keyword evidence="2" id="KW-0238">DNA-binding</keyword>
<dbReference type="SMART" id="SM00342">
    <property type="entry name" value="HTH_ARAC"/>
    <property type="match status" value="1"/>
</dbReference>
<keyword evidence="3" id="KW-0804">Transcription</keyword>
<dbReference type="PROSITE" id="PS01124">
    <property type="entry name" value="HTH_ARAC_FAMILY_2"/>
    <property type="match status" value="1"/>
</dbReference>
<evidence type="ECO:0000313" key="5">
    <source>
        <dbReference type="EMBL" id="ERT68171.1"/>
    </source>
</evidence>
<feature type="domain" description="HTH araC/xylS-type" evidence="4">
    <location>
        <begin position="315"/>
        <end position="414"/>
    </location>
</feature>
<dbReference type="Pfam" id="PF12833">
    <property type="entry name" value="HTH_18"/>
    <property type="match status" value="1"/>
</dbReference>
<dbReference type="InterPro" id="IPR018060">
    <property type="entry name" value="HTH_AraC"/>
</dbReference>
<dbReference type="AlphaFoldDB" id="U7V9L5"/>
<dbReference type="Gene3D" id="1.10.10.60">
    <property type="entry name" value="Homeodomain-like"/>
    <property type="match status" value="2"/>
</dbReference>
<dbReference type="GO" id="GO:0043565">
    <property type="term" value="F:sequence-specific DNA binding"/>
    <property type="evidence" value="ECO:0007669"/>
    <property type="project" value="InterPro"/>
</dbReference>
<name>U7V9L5_9FUSO</name>
<keyword evidence="6" id="KW-1185">Reference proteome</keyword>
<reference evidence="5 6" key="1">
    <citation type="submission" date="2013-08" db="EMBL/GenBank/DDBJ databases">
        <authorList>
            <person name="Weinstock G."/>
            <person name="Sodergren E."/>
            <person name="Wylie T."/>
            <person name="Fulton L."/>
            <person name="Fulton R."/>
            <person name="Fronick C."/>
            <person name="O'Laughlin M."/>
            <person name="Godfrey J."/>
            <person name="Miner T."/>
            <person name="Herter B."/>
            <person name="Appelbaum E."/>
            <person name="Cordes M."/>
            <person name="Lek S."/>
            <person name="Wollam A."/>
            <person name="Pepin K.H."/>
            <person name="Palsikar V.B."/>
            <person name="Mitreva M."/>
            <person name="Wilson R.K."/>
        </authorList>
    </citation>
    <scope>NUCLEOTIDE SEQUENCE [LARGE SCALE GENOMIC DNA]</scope>
    <source>
        <strain evidence="5 6">ATCC BAA-474</strain>
    </source>
</reference>
<evidence type="ECO:0000256" key="3">
    <source>
        <dbReference type="ARBA" id="ARBA00023163"/>
    </source>
</evidence>
<dbReference type="HOGENOM" id="CLU_654724_0_0_0"/>
<organism evidence="5 6">
    <name type="scientific">Cetobacterium somerae ATCC BAA-474</name>
    <dbReference type="NCBI Taxonomy" id="1319815"/>
    <lineage>
        <taxon>Bacteria</taxon>
        <taxon>Fusobacteriati</taxon>
        <taxon>Fusobacteriota</taxon>
        <taxon>Fusobacteriia</taxon>
        <taxon>Fusobacteriales</taxon>
        <taxon>Fusobacteriaceae</taxon>
        <taxon>Cetobacterium</taxon>
    </lineage>
</organism>
<evidence type="ECO:0000259" key="4">
    <source>
        <dbReference type="PROSITE" id="PS01124"/>
    </source>
</evidence>
<dbReference type="PANTHER" id="PTHR43280:SF2">
    <property type="entry name" value="HTH-TYPE TRANSCRIPTIONAL REGULATOR EXSA"/>
    <property type="match status" value="1"/>
</dbReference>
<dbReference type="Proteomes" id="UP000017081">
    <property type="component" value="Unassembled WGS sequence"/>
</dbReference>
<feature type="non-terminal residue" evidence="5">
    <location>
        <position position="1"/>
    </location>
</feature>
<dbReference type="InterPro" id="IPR009057">
    <property type="entry name" value="Homeodomain-like_sf"/>
</dbReference>
<dbReference type="eggNOG" id="COG2207">
    <property type="taxonomic scope" value="Bacteria"/>
</dbReference>
<sequence length="419" mass="49791">LGSELMNQNIIYKLEDLIKNNNKILFYEYLKILNLYKFFIESVQEFILEDQLEIITFFHEKALNKHFDIFDILNKTESSIFITNKTKEKNFKLALEYYRNRSIYSLDSFQSIEAIKKTNKYTYSVIDFLVKNTSLISNVYDFNKEMFQEKLEYFSSDKEFYEIYSDKYCDIILIKKNFFQEFNPSLFSSFGLTIRFCELGQIGFKKDTIILNENEALVTNGISLGQYKVLTNDINYLTIHIKDKFLKDFNIKEINYSMKKLPWKIEKNSSFLFENLNTLKNNQILILNFLTKIILELLEEKNSLNFKVLSESNILKITKFIDNNLENPNLSISQLQSIFGFNKNILIQLFKKNYNICPSKYIINKKLEYASTLLIETKLSVTEIASKLNFSNSSKFSLNFKNKFLYTPLQFRKKYKELK</sequence>
<dbReference type="GO" id="GO:0003700">
    <property type="term" value="F:DNA-binding transcription factor activity"/>
    <property type="evidence" value="ECO:0007669"/>
    <property type="project" value="InterPro"/>
</dbReference>
<evidence type="ECO:0000256" key="1">
    <source>
        <dbReference type="ARBA" id="ARBA00023015"/>
    </source>
</evidence>
<dbReference type="SUPFAM" id="SSF46689">
    <property type="entry name" value="Homeodomain-like"/>
    <property type="match status" value="1"/>
</dbReference>
<proteinExistence type="predicted"/>
<dbReference type="PANTHER" id="PTHR43280">
    <property type="entry name" value="ARAC-FAMILY TRANSCRIPTIONAL REGULATOR"/>
    <property type="match status" value="1"/>
</dbReference>
<dbReference type="EMBL" id="AXZF01000077">
    <property type="protein sequence ID" value="ERT68171.1"/>
    <property type="molecule type" value="Genomic_DNA"/>
</dbReference>
<evidence type="ECO:0000313" key="6">
    <source>
        <dbReference type="Proteomes" id="UP000017081"/>
    </source>
</evidence>
<evidence type="ECO:0000256" key="2">
    <source>
        <dbReference type="ARBA" id="ARBA00023125"/>
    </source>
</evidence>
<comment type="caution">
    <text evidence="5">The sequence shown here is derived from an EMBL/GenBank/DDBJ whole genome shotgun (WGS) entry which is preliminary data.</text>
</comment>
<dbReference type="STRING" id="1319815.HMPREF0202_01939"/>
<gene>
    <name evidence="5" type="ORF">HMPREF0202_01939</name>
</gene>